<sequence>MTELVRGDRFQELFTFFRSTAQRLETRDHYNSPVEQEPLRRFLEGNPDPEWANRPWLHSVRQAATEGRLFQRVRIVSLPLSGYARFGLHGAKANNAAGEDIRYLDRDAALKANIPQFDVWCFDRSLSAVLHFGEEDGALLGAELIDDPVVVAEHCRWFDLARKLSVSREEFAKRV</sequence>
<dbReference type="RefSeq" id="WP_271219532.1">
    <property type="nucleotide sequence ID" value="NZ_BAAAVD010000014.1"/>
</dbReference>
<gene>
    <name evidence="2" type="ORF">GCM10017600_45440</name>
</gene>
<dbReference type="EMBL" id="BSEV01000010">
    <property type="protein sequence ID" value="GLK11138.1"/>
    <property type="molecule type" value="Genomic_DNA"/>
</dbReference>
<dbReference type="AlphaFoldDB" id="A0A9W6I4R1"/>
<organism evidence="2 3">
    <name type="scientific">Streptosporangium carneum</name>
    <dbReference type="NCBI Taxonomy" id="47481"/>
    <lineage>
        <taxon>Bacteria</taxon>
        <taxon>Bacillati</taxon>
        <taxon>Actinomycetota</taxon>
        <taxon>Actinomycetes</taxon>
        <taxon>Streptosporangiales</taxon>
        <taxon>Streptosporangiaceae</taxon>
        <taxon>Streptosporangium</taxon>
    </lineage>
</organism>
<reference evidence="2" key="1">
    <citation type="journal article" date="2014" name="Int. J. Syst. Evol. Microbiol.">
        <title>Complete genome sequence of Corynebacterium casei LMG S-19264T (=DSM 44701T), isolated from a smear-ripened cheese.</title>
        <authorList>
            <consortium name="US DOE Joint Genome Institute (JGI-PGF)"/>
            <person name="Walter F."/>
            <person name="Albersmeier A."/>
            <person name="Kalinowski J."/>
            <person name="Ruckert C."/>
        </authorList>
    </citation>
    <scope>NUCLEOTIDE SEQUENCE</scope>
    <source>
        <strain evidence="2">VKM Ac-2007</strain>
    </source>
</reference>
<evidence type="ECO:0000313" key="2">
    <source>
        <dbReference type="EMBL" id="GLK11138.1"/>
    </source>
</evidence>
<feature type="domain" description="DUF6879" evidence="1">
    <location>
        <begin position="8"/>
        <end position="172"/>
    </location>
</feature>
<keyword evidence="3" id="KW-1185">Reference proteome</keyword>
<name>A0A9W6I4R1_9ACTN</name>
<protein>
    <recommendedName>
        <fullName evidence="1">DUF6879 domain-containing protein</fullName>
    </recommendedName>
</protein>
<proteinExistence type="predicted"/>
<dbReference type="Pfam" id="PF21806">
    <property type="entry name" value="DUF6879"/>
    <property type="match status" value="1"/>
</dbReference>
<dbReference type="Proteomes" id="UP001143474">
    <property type="component" value="Unassembled WGS sequence"/>
</dbReference>
<dbReference type="InterPro" id="IPR049244">
    <property type="entry name" value="DUF6879"/>
</dbReference>
<evidence type="ECO:0000259" key="1">
    <source>
        <dbReference type="Pfam" id="PF21806"/>
    </source>
</evidence>
<evidence type="ECO:0000313" key="3">
    <source>
        <dbReference type="Proteomes" id="UP001143474"/>
    </source>
</evidence>
<comment type="caution">
    <text evidence="2">The sequence shown here is derived from an EMBL/GenBank/DDBJ whole genome shotgun (WGS) entry which is preliminary data.</text>
</comment>
<accession>A0A9W6I4R1</accession>
<reference evidence="2" key="2">
    <citation type="submission" date="2023-01" db="EMBL/GenBank/DDBJ databases">
        <authorList>
            <person name="Sun Q."/>
            <person name="Evtushenko L."/>
        </authorList>
    </citation>
    <scope>NUCLEOTIDE SEQUENCE</scope>
    <source>
        <strain evidence="2">VKM Ac-2007</strain>
    </source>
</reference>